<dbReference type="Proteomes" id="UP000232722">
    <property type="component" value="Unassembled WGS sequence"/>
</dbReference>
<evidence type="ECO:0000313" key="2">
    <source>
        <dbReference type="EMBL" id="PKC00877.1"/>
    </source>
</evidence>
<name>A0A2N0P251_9GLOM</name>
<comment type="caution">
    <text evidence="2">The sequence shown here is derived from an EMBL/GenBank/DDBJ whole genome shotgun (WGS) entry which is preliminary data.</text>
</comment>
<evidence type="ECO:0000256" key="1">
    <source>
        <dbReference type="SAM" id="Phobius"/>
    </source>
</evidence>
<accession>A0A2N0P251</accession>
<sequence length="127" mass="15715">MMLQKHLRRNFLFDSTFPTNQFFIPPQYQARSLFSIFFFFFFFFFFLFFFFNPKKKKKKKKKIILNTTKNNRFLFTLFVHLSVDTTKKKYINHFSLFHSLYYIYIINSVSFIINKLTFFLHQGFSPL</sequence>
<proteinExistence type="predicted"/>
<organism evidence="2 3">
    <name type="scientific">Rhizophagus irregularis</name>
    <dbReference type="NCBI Taxonomy" id="588596"/>
    <lineage>
        <taxon>Eukaryota</taxon>
        <taxon>Fungi</taxon>
        <taxon>Fungi incertae sedis</taxon>
        <taxon>Mucoromycota</taxon>
        <taxon>Glomeromycotina</taxon>
        <taxon>Glomeromycetes</taxon>
        <taxon>Glomerales</taxon>
        <taxon>Glomeraceae</taxon>
        <taxon>Rhizophagus</taxon>
    </lineage>
</organism>
<dbReference type="EMBL" id="LLXJ01001760">
    <property type="protein sequence ID" value="PKC00877.1"/>
    <property type="molecule type" value="Genomic_DNA"/>
</dbReference>
<reference evidence="2 3" key="2">
    <citation type="submission" date="2017-09" db="EMBL/GenBank/DDBJ databases">
        <title>Extensive intraspecific genome diversity in a model arbuscular mycorrhizal fungus.</title>
        <authorList>
            <person name="Chen E.C."/>
            <person name="Morin E."/>
            <person name="Beaudet D."/>
            <person name="Noel J."/>
            <person name="Ndikumana S."/>
            <person name="Charron P."/>
            <person name="St-Onge C."/>
            <person name="Giorgi J."/>
            <person name="Grigoriev I.V."/>
            <person name="Roux C."/>
            <person name="Martin F.M."/>
            <person name="Corradi N."/>
        </authorList>
    </citation>
    <scope>NUCLEOTIDE SEQUENCE [LARGE SCALE GENOMIC DNA]</scope>
    <source>
        <strain evidence="2 3">A5</strain>
    </source>
</reference>
<dbReference type="AlphaFoldDB" id="A0A2N0P251"/>
<keyword evidence="1" id="KW-0812">Transmembrane</keyword>
<keyword evidence="1" id="KW-1133">Transmembrane helix</keyword>
<feature type="transmembrane region" description="Helical" evidence="1">
    <location>
        <begin position="101"/>
        <end position="120"/>
    </location>
</feature>
<reference evidence="2 3" key="1">
    <citation type="submission" date="2016-04" db="EMBL/GenBank/DDBJ databases">
        <title>Genome analyses suggest a sexual origin of heterokaryosis in a supposedly ancient asexual fungus.</title>
        <authorList>
            <person name="Ropars J."/>
            <person name="Sedzielewska K."/>
            <person name="Noel J."/>
            <person name="Charron P."/>
            <person name="Farinelli L."/>
            <person name="Marton T."/>
            <person name="Kruger M."/>
            <person name="Pelin A."/>
            <person name="Brachmann A."/>
            <person name="Corradi N."/>
        </authorList>
    </citation>
    <scope>NUCLEOTIDE SEQUENCE [LARGE SCALE GENOMIC DNA]</scope>
    <source>
        <strain evidence="2 3">A5</strain>
    </source>
</reference>
<feature type="transmembrane region" description="Helical" evidence="1">
    <location>
        <begin position="32"/>
        <end position="51"/>
    </location>
</feature>
<protein>
    <recommendedName>
        <fullName evidence="4">Transmembrane protein</fullName>
    </recommendedName>
</protein>
<gene>
    <name evidence="2" type="ORF">RhiirA5_60848</name>
</gene>
<evidence type="ECO:0000313" key="3">
    <source>
        <dbReference type="Proteomes" id="UP000232722"/>
    </source>
</evidence>
<keyword evidence="1" id="KW-0472">Membrane</keyword>
<evidence type="ECO:0008006" key="4">
    <source>
        <dbReference type="Google" id="ProtNLM"/>
    </source>
</evidence>